<comment type="similarity">
    <text evidence="6">Belongs to the exbB/tolQ family.</text>
</comment>
<reference evidence="9" key="1">
    <citation type="submission" date="2020-10" db="EMBL/GenBank/DDBJ databases">
        <authorList>
            <person name="Gilroy R."/>
        </authorList>
    </citation>
    <scope>NUCLEOTIDE SEQUENCE</scope>
    <source>
        <strain evidence="9">B1-20833</strain>
    </source>
</reference>
<dbReference type="Pfam" id="PF01618">
    <property type="entry name" value="MotA_ExbB"/>
    <property type="match status" value="1"/>
</dbReference>
<dbReference type="PANTHER" id="PTHR30625:SF17">
    <property type="entry name" value="TOLQ-RELATED"/>
    <property type="match status" value="1"/>
</dbReference>
<keyword evidence="4 7" id="KW-1133">Transmembrane helix</keyword>
<feature type="transmembrane region" description="Helical" evidence="7">
    <location>
        <begin position="6"/>
        <end position="28"/>
    </location>
</feature>
<dbReference type="PANTHER" id="PTHR30625">
    <property type="entry name" value="PROTEIN TOLQ"/>
    <property type="match status" value="1"/>
</dbReference>
<keyword evidence="3 7" id="KW-0812">Transmembrane</keyword>
<evidence type="ECO:0000256" key="6">
    <source>
        <dbReference type="RuleBase" id="RU004057"/>
    </source>
</evidence>
<keyword evidence="6" id="KW-0813">Transport</keyword>
<proteinExistence type="inferred from homology"/>
<evidence type="ECO:0000256" key="7">
    <source>
        <dbReference type="SAM" id="Phobius"/>
    </source>
</evidence>
<dbReference type="AlphaFoldDB" id="A0A9D9HI13"/>
<evidence type="ECO:0000256" key="4">
    <source>
        <dbReference type="ARBA" id="ARBA00022989"/>
    </source>
</evidence>
<dbReference type="InterPro" id="IPR050790">
    <property type="entry name" value="ExbB/TolQ_transport"/>
</dbReference>
<dbReference type="Proteomes" id="UP000823661">
    <property type="component" value="Unassembled WGS sequence"/>
</dbReference>
<comment type="caution">
    <text evidence="9">The sequence shown here is derived from an EMBL/GenBank/DDBJ whole genome shotgun (WGS) entry which is preliminary data.</text>
</comment>
<dbReference type="InterPro" id="IPR002898">
    <property type="entry name" value="MotA_ExbB_proton_chnl"/>
</dbReference>
<sequence>MSLFDLFLKGGALMWVLLALSIIAIYIFGKKWWIIRKAGKTDSNFIKEIRSLMYDGKARSAINLCRRYDTPVARMVEKGIERTGRPLADVQTAIENTANIEVARLERGLPTLATIAGGAPMIGFLGTVIGMVQAFFNMASAGSNIDITLLSGGIYVAMITTVGGLIVGIIAYFGYNYLTSQISDLVFKMESTTIDFIDMLNGPAADSASAPAADKQQA</sequence>
<evidence type="ECO:0000256" key="1">
    <source>
        <dbReference type="ARBA" id="ARBA00004651"/>
    </source>
</evidence>
<name>A0A9D9HI13_9BACT</name>
<protein>
    <submittedName>
        <fullName evidence="9">MotA/TolQ/ExbB proton channel family protein</fullName>
    </submittedName>
</protein>
<dbReference type="GO" id="GO:0005886">
    <property type="term" value="C:plasma membrane"/>
    <property type="evidence" value="ECO:0007669"/>
    <property type="project" value="UniProtKB-SubCell"/>
</dbReference>
<feature type="transmembrane region" description="Helical" evidence="7">
    <location>
        <begin position="154"/>
        <end position="175"/>
    </location>
</feature>
<evidence type="ECO:0000259" key="8">
    <source>
        <dbReference type="Pfam" id="PF01618"/>
    </source>
</evidence>
<evidence type="ECO:0000256" key="2">
    <source>
        <dbReference type="ARBA" id="ARBA00022475"/>
    </source>
</evidence>
<keyword evidence="5 7" id="KW-0472">Membrane</keyword>
<dbReference type="GO" id="GO:0017038">
    <property type="term" value="P:protein import"/>
    <property type="evidence" value="ECO:0007669"/>
    <property type="project" value="TreeGrafter"/>
</dbReference>
<feature type="domain" description="MotA/TolQ/ExbB proton channel" evidence="8">
    <location>
        <begin position="69"/>
        <end position="190"/>
    </location>
</feature>
<evidence type="ECO:0000313" key="9">
    <source>
        <dbReference type="EMBL" id="MBO8452099.1"/>
    </source>
</evidence>
<keyword evidence="6" id="KW-0653">Protein transport</keyword>
<comment type="subcellular location">
    <subcellularLocation>
        <location evidence="1">Cell membrane</location>
        <topology evidence="1">Multi-pass membrane protein</topology>
    </subcellularLocation>
    <subcellularLocation>
        <location evidence="6">Membrane</location>
        <topology evidence="6">Multi-pass membrane protein</topology>
    </subcellularLocation>
</comment>
<organism evidence="9 10">
    <name type="scientific">Candidatus Cryptobacteroides intestinavium</name>
    <dbReference type="NCBI Taxonomy" id="2840766"/>
    <lineage>
        <taxon>Bacteria</taxon>
        <taxon>Pseudomonadati</taxon>
        <taxon>Bacteroidota</taxon>
        <taxon>Bacteroidia</taxon>
        <taxon>Bacteroidales</taxon>
        <taxon>Candidatus Cryptobacteroides</taxon>
    </lineage>
</organism>
<evidence type="ECO:0000256" key="3">
    <source>
        <dbReference type="ARBA" id="ARBA00022692"/>
    </source>
</evidence>
<keyword evidence="2" id="KW-1003">Cell membrane</keyword>
<evidence type="ECO:0000313" key="10">
    <source>
        <dbReference type="Proteomes" id="UP000823661"/>
    </source>
</evidence>
<feature type="transmembrane region" description="Helical" evidence="7">
    <location>
        <begin position="112"/>
        <end position="134"/>
    </location>
</feature>
<dbReference type="EMBL" id="JADIMI010000041">
    <property type="protein sequence ID" value="MBO8452099.1"/>
    <property type="molecule type" value="Genomic_DNA"/>
</dbReference>
<evidence type="ECO:0000256" key="5">
    <source>
        <dbReference type="ARBA" id="ARBA00023136"/>
    </source>
</evidence>
<reference evidence="9" key="2">
    <citation type="journal article" date="2021" name="PeerJ">
        <title>Extensive microbial diversity within the chicken gut microbiome revealed by metagenomics and culture.</title>
        <authorList>
            <person name="Gilroy R."/>
            <person name="Ravi A."/>
            <person name="Getino M."/>
            <person name="Pursley I."/>
            <person name="Horton D.L."/>
            <person name="Alikhan N.F."/>
            <person name="Baker D."/>
            <person name="Gharbi K."/>
            <person name="Hall N."/>
            <person name="Watson M."/>
            <person name="Adriaenssens E.M."/>
            <person name="Foster-Nyarko E."/>
            <person name="Jarju S."/>
            <person name="Secka A."/>
            <person name="Antonio M."/>
            <person name="Oren A."/>
            <person name="Chaudhuri R.R."/>
            <person name="La Ragione R."/>
            <person name="Hildebrand F."/>
            <person name="Pallen M.J."/>
        </authorList>
    </citation>
    <scope>NUCLEOTIDE SEQUENCE</scope>
    <source>
        <strain evidence="9">B1-20833</strain>
    </source>
</reference>
<accession>A0A9D9HI13</accession>
<gene>
    <name evidence="9" type="ORF">IAC06_04345</name>
</gene>